<dbReference type="SUPFAM" id="SSF55729">
    <property type="entry name" value="Acyl-CoA N-acyltransferases (Nat)"/>
    <property type="match status" value="1"/>
</dbReference>
<dbReference type="GeneTree" id="ENSGT00950000183121"/>
<keyword evidence="2" id="KW-0808">Transferase</keyword>
<dbReference type="InterPro" id="IPR000182">
    <property type="entry name" value="GNAT_dom"/>
</dbReference>
<feature type="domain" description="N-acetyltransferase" evidence="4">
    <location>
        <begin position="3"/>
        <end position="154"/>
    </location>
</feature>
<name>A0A3Q2XGE1_HIPCM</name>
<evidence type="ECO:0000313" key="5">
    <source>
        <dbReference type="Ensembl" id="ENSHCOP00000003475.1"/>
    </source>
</evidence>
<dbReference type="PROSITE" id="PS51186">
    <property type="entry name" value="GNAT"/>
    <property type="match status" value="1"/>
</dbReference>
<protein>
    <submittedName>
        <fullName evidence="5">Spermidine/spermine N1-acetyltransferase family member 2b</fullName>
    </submittedName>
</protein>
<dbReference type="InterPro" id="IPR051016">
    <property type="entry name" value="Diverse_Substrate_AcTransf"/>
</dbReference>
<dbReference type="AlphaFoldDB" id="A0A3Q2XGE1"/>
<dbReference type="GO" id="GO:0008080">
    <property type="term" value="F:N-acetyltransferase activity"/>
    <property type="evidence" value="ECO:0007669"/>
    <property type="project" value="TreeGrafter"/>
</dbReference>
<accession>A0A3Q2XGE1</accession>
<dbReference type="PANTHER" id="PTHR10545:SF51">
    <property type="entry name" value="THIALYSINE N-EPSILON-ACETYLTRANSFERASE"/>
    <property type="match status" value="1"/>
</dbReference>
<dbReference type="CDD" id="cd04301">
    <property type="entry name" value="NAT_SF"/>
    <property type="match status" value="1"/>
</dbReference>
<keyword evidence="3" id="KW-0012">Acyltransferase</keyword>
<keyword evidence="6" id="KW-1185">Reference proteome</keyword>
<comment type="similarity">
    <text evidence="1">Belongs to the acetyltransferase family.</text>
</comment>
<evidence type="ECO:0000313" key="6">
    <source>
        <dbReference type="Proteomes" id="UP000264820"/>
    </source>
</evidence>
<evidence type="ECO:0000256" key="1">
    <source>
        <dbReference type="ARBA" id="ARBA00008694"/>
    </source>
</evidence>
<dbReference type="Proteomes" id="UP000264820">
    <property type="component" value="Unplaced"/>
</dbReference>
<dbReference type="PANTHER" id="PTHR10545">
    <property type="entry name" value="DIAMINE N-ACETYLTRANSFERASE"/>
    <property type="match status" value="1"/>
</dbReference>
<sequence length="164" mass="18824">MNFAIRPATKADSQDIWRMIRVSLMGYQSICNLERDAFGQNPWCETLVAEVPGEDKSKEGFKTVGFALYFYSYSTWKGRKVYLEDLYVMPEFRGFGIGKNLLRTVAKVAREKQCAHLELSVLGQNIHSRSFYAANGAEDITARDDWHYLRFGPQSLTNFISCQK</sequence>
<organism evidence="5 6">
    <name type="scientific">Hippocampus comes</name>
    <name type="common">Tiger tail seahorse</name>
    <dbReference type="NCBI Taxonomy" id="109280"/>
    <lineage>
        <taxon>Eukaryota</taxon>
        <taxon>Metazoa</taxon>
        <taxon>Chordata</taxon>
        <taxon>Craniata</taxon>
        <taxon>Vertebrata</taxon>
        <taxon>Euteleostomi</taxon>
        <taxon>Actinopterygii</taxon>
        <taxon>Neopterygii</taxon>
        <taxon>Teleostei</taxon>
        <taxon>Neoteleostei</taxon>
        <taxon>Acanthomorphata</taxon>
        <taxon>Syngnathiaria</taxon>
        <taxon>Syngnathiformes</taxon>
        <taxon>Syngnathoidei</taxon>
        <taxon>Syngnathidae</taxon>
        <taxon>Hippocampus</taxon>
    </lineage>
</organism>
<evidence type="ECO:0000259" key="4">
    <source>
        <dbReference type="PROSITE" id="PS51186"/>
    </source>
</evidence>
<dbReference type="OMA" id="DNLYVMP"/>
<dbReference type="InterPro" id="IPR016181">
    <property type="entry name" value="Acyl_CoA_acyltransferase"/>
</dbReference>
<dbReference type="Pfam" id="PF00583">
    <property type="entry name" value="Acetyltransf_1"/>
    <property type="match status" value="1"/>
</dbReference>
<evidence type="ECO:0000256" key="2">
    <source>
        <dbReference type="ARBA" id="ARBA00022679"/>
    </source>
</evidence>
<dbReference type="Ensembl" id="ENSHCOT00000008678.1">
    <property type="protein sequence ID" value="ENSHCOP00000003475.1"/>
    <property type="gene ID" value="ENSHCOG00000004853.1"/>
</dbReference>
<evidence type="ECO:0000256" key="3">
    <source>
        <dbReference type="ARBA" id="ARBA00023315"/>
    </source>
</evidence>
<reference evidence="5" key="2">
    <citation type="submission" date="2025-09" db="UniProtKB">
        <authorList>
            <consortium name="Ensembl"/>
        </authorList>
    </citation>
    <scope>IDENTIFICATION</scope>
</reference>
<dbReference type="STRING" id="109280.ENSHCOP00000003475"/>
<dbReference type="Gene3D" id="3.40.630.30">
    <property type="match status" value="1"/>
</dbReference>
<dbReference type="FunFam" id="3.40.630.30:FF:000064">
    <property type="entry name" value="GNAT family acetyltransferase"/>
    <property type="match status" value="1"/>
</dbReference>
<reference evidence="5" key="1">
    <citation type="submission" date="2025-08" db="UniProtKB">
        <authorList>
            <consortium name="Ensembl"/>
        </authorList>
    </citation>
    <scope>IDENTIFICATION</scope>
</reference>
<proteinExistence type="inferred from homology"/>